<dbReference type="AlphaFoldDB" id="K1SBA3"/>
<evidence type="ECO:0000256" key="1">
    <source>
        <dbReference type="SAM" id="MobiDB-lite"/>
    </source>
</evidence>
<feature type="region of interest" description="Disordered" evidence="1">
    <location>
        <begin position="25"/>
        <end position="51"/>
    </location>
</feature>
<proteinExistence type="predicted"/>
<evidence type="ECO:0000313" key="2">
    <source>
        <dbReference type="EMBL" id="EKC44686.1"/>
    </source>
</evidence>
<comment type="caution">
    <text evidence="2">The sequence shown here is derived from an EMBL/GenBank/DDBJ whole genome shotgun (WGS) entry which is preliminary data.</text>
</comment>
<accession>K1SBA3</accession>
<dbReference type="EMBL" id="AJWZ01011587">
    <property type="protein sequence ID" value="EKC44686.1"/>
    <property type="molecule type" value="Genomic_DNA"/>
</dbReference>
<gene>
    <name evidence="2" type="ORF">OBE_17342</name>
</gene>
<name>K1SBA3_9ZZZZ</name>
<organism evidence="2">
    <name type="scientific">human gut metagenome</name>
    <dbReference type="NCBI Taxonomy" id="408170"/>
    <lineage>
        <taxon>unclassified sequences</taxon>
        <taxon>metagenomes</taxon>
        <taxon>organismal metagenomes</taxon>
    </lineage>
</organism>
<reference evidence="2" key="1">
    <citation type="journal article" date="2013" name="Environ. Microbiol.">
        <title>Microbiota from the distal guts of lean and obese adolescents exhibit partial functional redundancy besides clear differences in community structure.</title>
        <authorList>
            <person name="Ferrer M."/>
            <person name="Ruiz A."/>
            <person name="Lanza F."/>
            <person name="Haange S.B."/>
            <person name="Oberbach A."/>
            <person name="Till H."/>
            <person name="Bargiela R."/>
            <person name="Campoy C."/>
            <person name="Segura M.T."/>
            <person name="Richter M."/>
            <person name="von Bergen M."/>
            <person name="Seifert J."/>
            <person name="Suarez A."/>
        </authorList>
    </citation>
    <scope>NUCLEOTIDE SEQUENCE</scope>
</reference>
<feature type="compositionally biased region" description="Low complexity" evidence="1">
    <location>
        <begin position="29"/>
        <end position="45"/>
    </location>
</feature>
<protein>
    <submittedName>
        <fullName evidence="2">Uncharacterized protein</fullName>
    </submittedName>
</protein>
<feature type="non-terminal residue" evidence="2">
    <location>
        <position position="1"/>
    </location>
</feature>
<sequence length="51" mass="5763">IYAMRKPSWKDPQAAAEFAPFHWEVKAAPETQNIPQNNPQNTGNTAPENKQ</sequence>